<dbReference type="Proteomes" id="UP000002710">
    <property type="component" value="Chromosome"/>
</dbReference>
<dbReference type="SUPFAM" id="SSF117143">
    <property type="entry name" value="Flagellar hook protein flgE"/>
    <property type="match status" value="1"/>
</dbReference>
<dbReference type="PANTHER" id="PTHR30435">
    <property type="entry name" value="FLAGELLAR PROTEIN"/>
    <property type="match status" value="1"/>
</dbReference>
<sequence length="260" mass="28623">MQDSMYSALFGALTNEHRLNNIANNLANVNTTGYKRDVLAFKDTFLSFAHDEVMEPIPNVRSKKMFPEPIHIAKPRIALAKTDFSQGSLKLTGGTLDMAVHGDGFFKVRTPDGEFYTRNGNFRQTSDGQLVTQQGWPVLGAGGDIQIPPRANLTVAENGTIYADGEEIGQVQVVTLDNLDALEKQGSNLFRLREGAEAQEVPVENPVVLQGFLETANVEVVTEMVNMIEANRQFEAYQKIMQTTDAVDKMATTQVGRGRA</sequence>
<dbReference type="GO" id="GO:0030694">
    <property type="term" value="C:bacterial-type flagellum basal body, rod"/>
    <property type="evidence" value="ECO:0007669"/>
    <property type="project" value="InterPro"/>
</dbReference>
<dbReference type="HOGENOM" id="CLU_013687_0_0_7"/>
<evidence type="ECO:0000313" key="9">
    <source>
        <dbReference type="Proteomes" id="UP000002710"/>
    </source>
</evidence>
<dbReference type="EMBL" id="CP000112">
    <property type="protein sequence ID" value="ABB39953.1"/>
    <property type="molecule type" value="Genomic_DNA"/>
</dbReference>
<feature type="domain" description="Flagellar basal-body/hook protein C-terminal" evidence="6">
    <location>
        <begin position="210"/>
        <end position="251"/>
    </location>
</feature>
<dbReference type="GO" id="GO:0071978">
    <property type="term" value="P:bacterial-type flagellum-dependent swarming motility"/>
    <property type="evidence" value="ECO:0007669"/>
    <property type="project" value="TreeGrafter"/>
</dbReference>
<dbReference type="eggNOG" id="COG4786">
    <property type="taxonomic scope" value="Bacteria"/>
</dbReference>
<evidence type="ECO:0000259" key="5">
    <source>
        <dbReference type="Pfam" id="PF00460"/>
    </source>
</evidence>
<reference evidence="8 9" key="1">
    <citation type="journal article" date="2011" name="J. Bacteriol.">
        <title>Complete genome sequence and updated annotation of Desulfovibrio alaskensis G20.</title>
        <authorList>
            <person name="Hauser L.J."/>
            <person name="Land M.L."/>
            <person name="Brown S.D."/>
            <person name="Larimer F."/>
            <person name="Keller K.L."/>
            <person name="Rapp-Giles B.J."/>
            <person name="Price M.N."/>
            <person name="Lin M."/>
            <person name="Bruce D.C."/>
            <person name="Detter J.C."/>
            <person name="Tapia R."/>
            <person name="Han C.S."/>
            <person name="Goodwin L.A."/>
            <person name="Cheng J.F."/>
            <person name="Pitluck S."/>
            <person name="Copeland A."/>
            <person name="Lucas S."/>
            <person name="Nolan M."/>
            <person name="Lapidus A.L."/>
            <person name="Palumbo A.V."/>
            <person name="Wall J.D."/>
        </authorList>
    </citation>
    <scope>NUCLEOTIDE SEQUENCE [LARGE SCALE GENOMIC DNA]</scope>
    <source>
        <strain evidence="9">ATCC BAA 1058 / DSM 17464 / G20</strain>
    </source>
</reference>
<dbReference type="NCBIfam" id="TIGR03506">
    <property type="entry name" value="FlgEFG_subfam"/>
    <property type="match status" value="2"/>
</dbReference>
<evidence type="ECO:0000256" key="4">
    <source>
        <dbReference type="RuleBase" id="RU362116"/>
    </source>
</evidence>
<dbReference type="Pfam" id="PF22692">
    <property type="entry name" value="LlgE_F_G_D1"/>
    <property type="match status" value="1"/>
</dbReference>
<evidence type="ECO:0000256" key="1">
    <source>
        <dbReference type="ARBA" id="ARBA00004117"/>
    </source>
</evidence>
<dbReference type="InterPro" id="IPR010930">
    <property type="entry name" value="Flg_bb/hook_C_dom"/>
</dbReference>
<feature type="domain" description="Flagellar hook protein FlgE/F/G-like D1" evidence="7">
    <location>
        <begin position="99"/>
        <end position="163"/>
    </location>
</feature>
<dbReference type="Pfam" id="PF00460">
    <property type="entry name" value="Flg_bb_rod"/>
    <property type="match status" value="1"/>
</dbReference>
<evidence type="ECO:0000259" key="6">
    <source>
        <dbReference type="Pfam" id="PF06429"/>
    </source>
</evidence>
<dbReference type="InterPro" id="IPR001444">
    <property type="entry name" value="Flag_bb_rod_N"/>
</dbReference>
<feature type="domain" description="Flagellar basal body rod protein N-terminal" evidence="5">
    <location>
        <begin position="12"/>
        <end position="35"/>
    </location>
</feature>
<dbReference type="RefSeq" id="WP_011368907.1">
    <property type="nucleotide sequence ID" value="NC_007519.1"/>
</dbReference>
<keyword evidence="8" id="KW-0969">Cilium</keyword>
<gene>
    <name evidence="8" type="ordered locus">Dde_3159</name>
</gene>
<evidence type="ECO:0000256" key="2">
    <source>
        <dbReference type="ARBA" id="ARBA00009677"/>
    </source>
</evidence>
<keyword evidence="8" id="KW-0282">Flagellum</keyword>
<dbReference type="STRING" id="207559.Dde_3159"/>
<dbReference type="NCBIfam" id="TIGR02490">
    <property type="entry name" value="flgF"/>
    <property type="match status" value="1"/>
</dbReference>
<keyword evidence="3 4" id="KW-0975">Bacterial flagellum</keyword>
<name>Q30WJ3_OLEA2</name>
<comment type="subcellular location">
    <subcellularLocation>
        <location evidence="1 4">Bacterial flagellum basal body</location>
    </subcellularLocation>
</comment>
<dbReference type="AlphaFoldDB" id="Q30WJ3"/>
<dbReference type="InterPro" id="IPR037925">
    <property type="entry name" value="FlgE/F/G-like"/>
</dbReference>
<dbReference type="DNASU" id="3758134"/>
<evidence type="ECO:0000256" key="3">
    <source>
        <dbReference type="ARBA" id="ARBA00023143"/>
    </source>
</evidence>
<keyword evidence="8" id="KW-0966">Cell projection</keyword>
<organism evidence="8 9">
    <name type="scientific">Oleidesulfovibrio alaskensis (strain ATCC BAA-1058 / DSM 17464 / G20)</name>
    <name type="common">Desulfovibrio alaskensis</name>
    <dbReference type="NCBI Taxonomy" id="207559"/>
    <lineage>
        <taxon>Bacteria</taxon>
        <taxon>Pseudomonadati</taxon>
        <taxon>Thermodesulfobacteriota</taxon>
        <taxon>Desulfovibrionia</taxon>
        <taxon>Desulfovibrionales</taxon>
        <taxon>Desulfovibrionaceae</taxon>
        <taxon>Oleidesulfovibrio</taxon>
    </lineage>
</organism>
<proteinExistence type="inferred from homology"/>
<comment type="similarity">
    <text evidence="2 4">Belongs to the flagella basal body rod proteins family.</text>
</comment>
<dbReference type="PANTHER" id="PTHR30435:SF19">
    <property type="entry name" value="FLAGELLAR BASAL-BODY ROD PROTEIN FLGG"/>
    <property type="match status" value="1"/>
</dbReference>
<accession>Q30WJ3</accession>
<evidence type="ECO:0000259" key="7">
    <source>
        <dbReference type="Pfam" id="PF22692"/>
    </source>
</evidence>
<dbReference type="Pfam" id="PF06429">
    <property type="entry name" value="Flg_bbr_C"/>
    <property type="match status" value="1"/>
</dbReference>
<dbReference type="InterPro" id="IPR020013">
    <property type="entry name" value="Flagellar_FlgE/F/G"/>
</dbReference>
<evidence type="ECO:0000313" key="8">
    <source>
        <dbReference type="EMBL" id="ABB39953.1"/>
    </source>
</evidence>
<keyword evidence="9" id="KW-1185">Reference proteome</keyword>
<dbReference type="InterPro" id="IPR053967">
    <property type="entry name" value="LlgE_F_G-like_D1"/>
</dbReference>
<dbReference type="InterPro" id="IPR012836">
    <property type="entry name" value="FlgF"/>
</dbReference>
<dbReference type="KEGG" id="dde:Dde_3159"/>
<protein>
    <submittedName>
        <fullName evidence="8">Flagellar basal-body rod protein FlgF</fullName>
    </submittedName>
</protein>